<dbReference type="EMBL" id="PXWG01000101">
    <property type="protein sequence ID" value="PSJ25796.1"/>
    <property type="molecule type" value="Genomic_DNA"/>
</dbReference>
<gene>
    <name evidence="1" type="ORF">B7P34_26170</name>
</gene>
<feature type="non-terminal residue" evidence="1">
    <location>
        <position position="84"/>
    </location>
</feature>
<reference evidence="1 2" key="1">
    <citation type="submission" date="2018-03" db="EMBL/GenBank/DDBJ databases">
        <title>Chitinolytic properties of Streptosporangium nondiastaticum TBG75A20.</title>
        <authorList>
            <person name="Gayathri V."/>
            <person name="Shiburaj S."/>
        </authorList>
    </citation>
    <scope>NUCLEOTIDE SEQUENCE [LARGE SCALE GENOMIC DNA]</scope>
    <source>
        <strain evidence="1 2">TBG75A20</strain>
    </source>
</reference>
<proteinExistence type="predicted"/>
<evidence type="ECO:0000313" key="2">
    <source>
        <dbReference type="Proteomes" id="UP000242427"/>
    </source>
</evidence>
<dbReference type="Proteomes" id="UP000242427">
    <property type="component" value="Unassembled WGS sequence"/>
</dbReference>
<accession>A0A9X7PFF7</accession>
<comment type="caution">
    <text evidence="1">The sequence shown here is derived from an EMBL/GenBank/DDBJ whole genome shotgun (WGS) entry which is preliminary data.</text>
</comment>
<dbReference type="AlphaFoldDB" id="A0A9X7PFF7"/>
<organism evidence="1 2">
    <name type="scientific">Streptosporangium nondiastaticum</name>
    <dbReference type="NCBI Taxonomy" id="35764"/>
    <lineage>
        <taxon>Bacteria</taxon>
        <taxon>Bacillati</taxon>
        <taxon>Actinomycetota</taxon>
        <taxon>Actinomycetes</taxon>
        <taxon>Streptosporangiales</taxon>
        <taxon>Streptosporangiaceae</taxon>
        <taxon>Streptosporangium</taxon>
    </lineage>
</organism>
<evidence type="ECO:0000313" key="1">
    <source>
        <dbReference type="EMBL" id="PSJ25796.1"/>
    </source>
</evidence>
<sequence>MTLPDDVPDDEGDLVAEYVTGLQHTRVHRSAHDGFLWWHRPGALHPGPLAAPAAAAVPDLSGVPGAALLATPVPAGGGLLHRAP</sequence>
<protein>
    <submittedName>
        <fullName evidence="1">Uncharacterized protein</fullName>
    </submittedName>
</protein>
<dbReference type="RefSeq" id="WP_223268247.1">
    <property type="nucleotide sequence ID" value="NZ_PXWG01000101.1"/>
</dbReference>
<keyword evidence="2" id="KW-1185">Reference proteome</keyword>
<name>A0A9X7PFF7_9ACTN</name>